<protein>
    <submittedName>
        <fullName evidence="2">LysM domain/BON superfamily protein</fullName>
    </submittedName>
</protein>
<dbReference type="STRING" id="1940790.L21SP3_01352"/>
<name>A0A1Q2HQK7_9BACT</name>
<feature type="domain" description="LysM" evidence="1">
    <location>
        <begin position="127"/>
        <end position="179"/>
    </location>
</feature>
<organism evidence="2 3">
    <name type="scientific">Sedimentisphaera cyanobacteriorum</name>
    <dbReference type="NCBI Taxonomy" id="1940790"/>
    <lineage>
        <taxon>Bacteria</taxon>
        <taxon>Pseudomonadati</taxon>
        <taxon>Planctomycetota</taxon>
        <taxon>Phycisphaerae</taxon>
        <taxon>Sedimentisphaerales</taxon>
        <taxon>Sedimentisphaeraceae</taxon>
        <taxon>Sedimentisphaera</taxon>
    </lineage>
</organism>
<dbReference type="SUPFAM" id="SSF54106">
    <property type="entry name" value="LysM domain"/>
    <property type="match status" value="2"/>
</dbReference>
<dbReference type="Proteomes" id="UP000188273">
    <property type="component" value="Chromosome"/>
</dbReference>
<dbReference type="Gene3D" id="3.10.350.10">
    <property type="entry name" value="LysM domain"/>
    <property type="match status" value="2"/>
</dbReference>
<dbReference type="PROSITE" id="PS51782">
    <property type="entry name" value="LYSM"/>
    <property type="match status" value="2"/>
</dbReference>
<dbReference type="Pfam" id="PF01476">
    <property type="entry name" value="LysM"/>
    <property type="match status" value="2"/>
</dbReference>
<evidence type="ECO:0000313" key="2">
    <source>
        <dbReference type="EMBL" id="AQQ09546.1"/>
    </source>
</evidence>
<dbReference type="KEGG" id="pbu:L21SP3_01352"/>
<dbReference type="InterPro" id="IPR052196">
    <property type="entry name" value="Bact_Kbp"/>
</dbReference>
<dbReference type="AlphaFoldDB" id="A0A1Q2HQK7"/>
<evidence type="ECO:0000313" key="3">
    <source>
        <dbReference type="Proteomes" id="UP000188273"/>
    </source>
</evidence>
<dbReference type="CDD" id="cd00118">
    <property type="entry name" value="LysM"/>
    <property type="match status" value="2"/>
</dbReference>
<reference evidence="3" key="1">
    <citation type="submission" date="2017-02" db="EMBL/GenBank/DDBJ databases">
        <title>Comparative genomics and description of representatives of a novel lineage of planctomycetes thriving in anoxic sediments.</title>
        <authorList>
            <person name="Spring S."/>
            <person name="Bunk B."/>
            <person name="Sproer C."/>
            <person name="Klenk H.-P."/>
        </authorList>
    </citation>
    <scope>NUCLEOTIDE SEQUENCE [LARGE SCALE GENOMIC DNA]</scope>
    <source>
        <strain evidence="3">L21-RPul-D3</strain>
    </source>
</reference>
<dbReference type="InterPro" id="IPR036779">
    <property type="entry name" value="LysM_dom_sf"/>
</dbReference>
<dbReference type="PANTHER" id="PTHR34700">
    <property type="entry name" value="POTASSIUM BINDING PROTEIN KBP"/>
    <property type="match status" value="1"/>
</dbReference>
<dbReference type="RefSeq" id="WP_077540130.1">
    <property type="nucleotide sequence ID" value="NZ_CP019633.1"/>
</dbReference>
<proteinExistence type="predicted"/>
<accession>A0A1Q2HQK7</accession>
<gene>
    <name evidence="2" type="ORF">L21SP3_01352</name>
</gene>
<dbReference type="InterPro" id="IPR018392">
    <property type="entry name" value="LysM"/>
</dbReference>
<dbReference type="PANTHER" id="PTHR34700:SF4">
    <property type="entry name" value="PHAGE-LIKE ELEMENT PBSX PROTEIN XKDP"/>
    <property type="match status" value="1"/>
</dbReference>
<dbReference type="OrthoDB" id="292277at2"/>
<feature type="domain" description="LysM" evidence="1">
    <location>
        <begin position="212"/>
        <end position="261"/>
    </location>
</feature>
<keyword evidence="3" id="KW-1185">Reference proteome</keyword>
<sequence length="263" mass="28807">MSGKEKTGLLIAFAVVAGVWIAVQGASPRPEGFFSQKQSEGILPFQTQEVVFKDSDVLDSAKDAVMVISGPEISQQPEPAKKKETASFASNKNEAEKIVATKENQARAAKSVEDVIKNKPKQVVRYRSYQVKKGESLSKIALKIYGKGDLSEKVEKIYSANKDVLKSKNSVIAGQELKIPPDNEISGSKSLKKLAKKHSESLEYTAGNSSKRTYVVKDGDSLWKIAKKKLGKGSRYQEIIKLNRDKVSNNKALKPGVQILLPS</sequence>
<evidence type="ECO:0000259" key="1">
    <source>
        <dbReference type="PROSITE" id="PS51782"/>
    </source>
</evidence>
<dbReference type="SMART" id="SM00257">
    <property type="entry name" value="LysM"/>
    <property type="match status" value="2"/>
</dbReference>
<dbReference type="EMBL" id="CP019633">
    <property type="protein sequence ID" value="AQQ09546.1"/>
    <property type="molecule type" value="Genomic_DNA"/>
</dbReference>